<reference evidence="3 4" key="1">
    <citation type="submission" date="2024-02" db="UniProtKB">
        <authorList>
            <consortium name="WormBaseParasite"/>
        </authorList>
    </citation>
    <scope>IDENTIFICATION</scope>
</reference>
<sequence length="454" mass="50600">MAAYQQLFGFACAHQITYRKPEYLEIVVPNKTKRIKSSKLKNPRLLFSKDNQEAKIIKICNKHPTEKMHCLVYPPLMKDGYDKERFIGRKSKTVKNKWILEVDGGWRLDAYGIASHPNGHIKVLEMDPNSEVEMKIFDLEVEMGAYILSMYGWFKGLNISEQVNVSVQKYGPKVKRGEKPVTEGDIYAKRFADFCKAQANPADIALLIFAGVELPLEDPEARIFQELDGLLFPNRPAFVSPSLTSSATRSPLALSLMSSTTPLRSPTPILRSPSSQPRSSSAISSMSSICDADVFGVAVPRNPSLYSPTTPLGNLSAVGLAHVANRVIHPYSMSCKSPVTFVNPQKRLRSETESGSDCDEAGPSNKKMRHKDENSDENGALMDLIDISTSQLGGHENASSDKNQVLPSSKKKEKQQSIDRSPYNLRQRKDHKDADNKDKKKPNSSNFQLPPGFR</sequence>
<feature type="region of interest" description="Disordered" evidence="1">
    <location>
        <begin position="346"/>
        <end position="375"/>
    </location>
</feature>
<dbReference type="WBParaSite" id="MBELARI_LOCUS13660">
    <property type="protein sequence ID" value="MBELARI_LOCUS13660"/>
    <property type="gene ID" value="MBELARI_LOCUS13660"/>
</dbReference>
<dbReference type="AlphaFoldDB" id="A0AAF3EI61"/>
<name>A0AAF3EI61_9BILA</name>
<evidence type="ECO:0000313" key="3">
    <source>
        <dbReference type="WBParaSite" id="MBELARI_LOCUS13660"/>
    </source>
</evidence>
<protein>
    <submittedName>
        <fullName evidence="3 4">Uncharacterized protein</fullName>
    </submittedName>
</protein>
<keyword evidence="2" id="KW-1185">Reference proteome</keyword>
<evidence type="ECO:0000256" key="1">
    <source>
        <dbReference type="SAM" id="MobiDB-lite"/>
    </source>
</evidence>
<dbReference type="Proteomes" id="UP000887575">
    <property type="component" value="Unassembled WGS sequence"/>
</dbReference>
<dbReference type="WBParaSite" id="MBELARI_LOCUS3146">
    <property type="protein sequence ID" value="MBELARI_LOCUS3146"/>
    <property type="gene ID" value="MBELARI_LOCUS3146"/>
</dbReference>
<accession>A0AAF3EI61</accession>
<organism evidence="2 3">
    <name type="scientific">Mesorhabditis belari</name>
    <dbReference type="NCBI Taxonomy" id="2138241"/>
    <lineage>
        <taxon>Eukaryota</taxon>
        <taxon>Metazoa</taxon>
        <taxon>Ecdysozoa</taxon>
        <taxon>Nematoda</taxon>
        <taxon>Chromadorea</taxon>
        <taxon>Rhabditida</taxon>
        <taxon>Rhabditina</taxon>
        <taxon>Rhabditomorpha</taxon>
        <taxon>Rhabditoidea</taxon>
        <taxon>Rhabditidae</taxon>
        <taxon>Mesorhabditinae</taxon>
        <taxon>Mesorhabditis</taxon>
    </lineage>
</organism>
<proteinExistence type="predicted"/>
<evidence type="ECO:0000313" key="4">
    <source>
        <dbReference type="WBParaSite" id="MBELARI_LOCUS3146"/>
    </source>
</evidence>
<evidence type="ECO:0000313" key="2">
    <source>
        <dbReference type="Proteomes" id="UP000887575"/>
    </source>
</evidence>
<feature type="region of interest" description="Disordered" evidence="1">
    <location>
        <begin position="391"/>
        <end position="454"/>
    </location>
</feature>
<feature type="compositionally biased region" description="Low complexity" evidence="1">
    <location>
        <begin position="271"/>
        <end position="283"/>
    </location>
</feature>
<feature type="region of interest" description="Disordered" evidence="1">
    <location>
        <begin position="259"/>
        <end position="283"/>
    </location>
</feature>